<protein>
    <submittedName>
        <fullName evidence="1">Uncharacterized protein</fullName>
    </submittedName>
</protein>
<reference evidence="1 2" key="1">
    <citation type="submission" date="2018-01" db="EMBL/GenBank/DDBJ databases">
        <title>Complete and assembled Genome of Pantoea gaviniae DSM22758T.</title>
        <authorList>
            <person name="Stevens M.J.A."/>
            <person name="Zurfluh K."/>
            <person name="Stephan R."/>
        </authorList>
    </citation>
    <scope>NUCLEOTIDE SEQUENCE [LARGE SCALE GENOMIC DNA]</scope>
    <source>
        <strain evidence="1 2">DSM 22758</strain>
    </source>
</reference>
<evidence type="ECO:0000313" key="1">
    <source>
        <dbReference type="EMBL" id="AUX93961.1"/>
    </source>
</evidence>
<sequence length="62" mass="6540">MGQLVNFSPAFAGIRLRDDYGATGFGPASSVTPLKNLSRLTRSFPVVRPHQAAAMGGLNHDA</sequence>
<dbReference type="EMBL" id="CP026377">
    <property type="protein sequence ID" value="AUX93961.1"/>
    <property type="molecule type" value="Genomic_DNA"/>
</dbReference>
<evidence type="ECO:0000313" key="2">
    <source>
        <dbReference type="Proteomes" id="UP000238365"/>
    </source>
</evidence>
<dbReference type="AlphaFoldDB" id="A0A2L0IHC4"/>
<dbReference type="Proteomes" id="UP000238365">
    <property type="component" value="Chromosome"/>
</dbReference>
<dbReference type="KEGG" id="pgz:C2E15_13330"/>
<dbReference type="OrthoDB" id="6555950at2"/>
<gene>
    <name evidence="1" type="ORF">C2E15_13330</name>
</gene>
<accession>A0A2L0IHC4</accession>
<name>A0A2L0IHC4_9GAMM</name>
<organism evidence="1 2">
    <name type="scientific">Mixta gaviniae</name>
    <dbReference type="NCBI Taxonomy" id="665914"/>
    <lineage>
        <taxon>Bacteria</taxon>
        <taxon>Pseudomonadati</taxon>
        <taxon>Pseudomonadota</taxon>
        <taxon>Gammaproteobacteria</taxon>
        <taxon>Enterobacterales</taxon>
        <taxon>Erwiniaceae</taxon>
        <taxon>Mixta</taxon>
    </lineage>
</organism>
<proteinExistence type="predicted"/>
<keyword evidence="2" id="KW-1185">Reference proteome</keyword>